<dbReference type="OrthoDB" id="550424at2759"/>
<feature type="transmembrane region" description="Helical" evidence="2">
    <location>
        <begin position="153"/>
        <end position="171"/>
    </location>
</feature>
<feature type="non-terminal residue" evidence="4">
    <location>
        <position position="1"/>
    </location>
</feature>
<dbReference type="SMART" id="SM00271">
    <property type="entry name" value="DnaJ"/>
    <property type="match status" value="1"/>
</dbReference>
<dbReference type="PANTHER" id="PTHR44298:SF1">
    <property type="entry name" value="DNAJ HOMOLOG SUBFAMILY B MEMBER 11"/>
    <property type="match status" value="1"/>
</dbReference>
<feature type="domain" description="J" evidence="3">
    <location>
        <begin position="507"/>
        <end position="572"/>
    </location>
</feature>
<dbReference type="InterPro" id="IPR036869">
    <property type="entry name" value="J_dom_sf"/>
</dbReference>
<dbReference type="InterPro" id="IPR051736">
    <property type="entry name" value="DnaJ-B11-like"/>
</dbReference>
<accession>A0A7R9BN51</accession>
<dbReference type="FunFam" id="2.60.260.20:FF:000013">
    <property type="entry name" value="DnaJ subfamily B member 11"/>
    <property type="match status" value="1"/>
</dbReference>
<evidence type="ECO:0000259" key="3">
    <source>
        <dbReference type="PROSITE" id="PS50076"/>
    </source>
</evidence>
<dbReference type="GO" id="GO:0005783">
    <property type="term" value="C:endoplasmic reticulum"/>
    <property type="evidence" value="ECO:0007669"/>
    <property type="project" value="TreeGrafter"/>
</dbReference>
<dbReference type="Pfam" id="PF01556">
    <property type="entry name" value="DnaJ_C"/>
    <property type="match status" value="1"/>
</dbReference>
<dbReference type="SUPFAM" id="SSF49493">
    <property type="entry name" value="HSP40/DnaJ peptide-binding domain"/>
    <property type="match status" value="2"/>
</dbReference>
<keyword evidence="2" id="KW-0472">Membrane</keyword>
<name>A0A7R9BN51_9CRUS</name>
<protein>
    <recommendedName>
        <fullName evidence="3">J domain-containing protein</fullName>
    </recommendedName>
</protein>
<dbReference type="EMBL" id="OA882785">
    <property type="protein sequence ID" value="CAD7276911.1"/>
    <property type="molecule type" value="Genomic_DNA"/>
</dbReference>
<dbReference type="AlphaFoldDB" id="A0A7R9BN51"/>
<dbReference type="Pfam" id="PF00226">
    <property type="entry name" value="DnaJ"/>
    <property type="match status" value="1"/>
</dbReference>
<dbReference type="PANTHER" id="PTHR44298">
    <property type="entry name" value="DNAJ HOMOLOG SUBFAMILY B MEMBER 11"/>
    <property type="match status" value="1"/>
</dbReference>
<dbReference type="GO" id="GO:0051082">
    <property type="term" value="F:unfolded protein binding"/>
    <property type="evidence" value="ECO:0007669"/>
    <property type="project" value="InterPro"/>
</dbReference>
<dbReference type="SUPFAM" id="SSF51905">
    <property type="entry name" value="FAD/NAD(P)-binding domain"/>
    <property type="match status" value="1"/>
</dbReference>
<dbReference type="InterPro" id="IPR018253">
    <property type="entry name" value="DnaJ_domain_CS"/>
</dbReference>
<dbReference type="EMBL" id="CAJPEX010000748">
    <property type="protein sequence ID" value="CAG0917063.1"/>
    <property type="molecule type" value="Genomic_DNA"/>
</dbReference>
<dbReference type="Gene3D" id="2.60.260.20">
    <property type="entry name" value="Urease metallochaperone UreE, N-terminal domain"/>
    <property type="match status" value="2"/>
</dbReference>
<dbReference type="PROSITE" id="PS50076">
    <property type="entry name" value="DNAJ_2"/>
    <property type="match status" value="1"/>
</dbReference>
<dbReference type="InterPro" id="IPR002939">
    <property type="entry name" value="DnaJ_C"/>
</dbReference>
<organism evidence="4">
    <name type="scientific">Notodromas monacha</name>
    <dbReference type="NCBI Taxonomy" id="399045"/>
    <lineage>
        <taxon>Eukaryota</taxon>
        <taxon>Metazoa</taxon>
        <taxon>Ecdysozoa</taxon>
        <taxon>Arthropoda</taxon>
        <taxon>Crustacea</taxon>
        <taxon>Oligostraca</taxon>
        <taxon>Ostracoda</taxon>
        <taxon>Podocopa</taxon>
        <taxon>Podocopida</taxon>
        <taxon>Cypridocopina</taxon>
        <taxon>Cypridoidea</taxon>
        <taxon>Cyprididae</taxon>
        <taxon>Notodromas</taxon>
    </lineage>
</organism>
<evidence type="ECO:0000256" key="2">
    <source>
        <dbReference type="SAM" id="Phobius"/>
    </source>
</evidence>
<proteinExistence type="predicted"/>
<dbReference type="SUPFAM" id="SSF46565">
    <property type="entry name" value="Chaperone J-domain"/>
    <property type="match status" value="1"/>
</dbReference>
<dbReference type="CDD" id="cd06257">
    <property type="entry name" value="DnaJ"/>
    <property type="match status" value="1"/>
</dbReference>
<evidence type="ECO:0000313" key="5">
    <source>
        <dbReference type="Proteomes" id="UP000678499"/>
    </source>
</evidence>
<reference evidence="4" key="1">
    <citation type="submission" date="2020-11" db="EMBL/GenBank/DDBJ databases">
        <authorList>
            <person name="Tran Van P."/>
        </authorList>
    </citation>
    <scope>NUCLEOTIDE SEQUENCE</scope>
</reference>
<dbReference type="GO" id="GO:0006457">
    <property type="term" value="P:protein folding"/>
    <property type="evidence" value="ECO:0007669"/>
    <property type="project" value="InterPro"/>
</dbReference>
<dbReference type="CDD" id="cd10747">
    <property type="entry name" value="DnaJ_C"/>
    <property type="match status" value="1"/>
</dbReference>
<keyword evidence="2" id="KW-1133">Transmembrane helix</keyword>
<dbReference type="PROSITE" id="PS00636">
    <property type="entry name" value="DNAJ_1"/>
    <property type="match status" value="1"/>
</dbReference>
<keyword evidence="1" id="KW-0732">Signal</keyword>
<dbReference type="GO" id="GO:0051787">
    <property type="term" value="F:misfolded protein binding"/>
    <property type="evidence" value="ECO:0007669"/>
    <property type="project" value="TreeGrafter"/>
</dbReference>
<dbReference type="InterPro" id="IPR001623">
    <property type="entry name" value="DnaJ_domain"/>
</dbReference>
<evidence type="ECO:0000313" key="4">
    <source>
        <dbReference type="EMBL" id="CAD7276911.1"/>
    </source>
</evidence>
<dbReference type="Gene3D" id="1.10.287.110">
    <property type="entry name" value="DnaJ domain"/>
    <property type="match status" value="1"/>
</dbReference>
<dbReference type="PRINTS" id="PR00625">
    <property type="entry name" value="JDOMAIN"/>
</dbReference>
<keyword evidence="5" id="KW-1185">Reference proteome</keyword>
<dbReference type="Pfam" id="PF13450">
    <property type="entry name" value="NAD_binding_8"/>
    <property type="match status" value="1"/>
</dbReference>
<dbReference type="InterPro" id="IPR008971">
    <property type="entry name" value="HSP40/DnaJ_pept-bd"/>
</dbReference>
<dbReference type="Gene3D" id="3.50.50.60">
    <property type="entry name" value="FAD/NAD(P)-binding domain"/>
    <property type="match status" value="1"/>
</dbReference>
<dbReference type="PRINTS" id="PR00419">
    <property type="entry name" value="ADXRDTASE"/>
</dbReference>
<evidence type="ECO:0000256" key="1">
    <source>
        <dbReference type="ARBA" id="ARBA00022729"/>
    </source>
</evidence>
<dbReference type="InterPro" id="IPR036188">
    <property type="entry name" value="FAD/NAD-bd_sf"/>
</dbReference>
<gene>
    <name evidence="4" type="ORF">NMOB1V02_LOCUS4659</name>
</gene>
<dbReference type="Proteomes" id="UP000678499">
    <property type="component" value="Unassembled WGS sequence"/>
</dbReference>
<keyword evidence="2" id="KW-0812">Transmembrane</keyword>
<sequence>IANNEWFNKWQHLPIKKRGDEYDALKKAFGQKILDQALELFPQLKDHVDCVLCGTSASANYYFNRIAGGGAKLDNTRARMSLEASAKMRTDTGIPGLYLTGEDTVANSVDLSSSSGVITASEILGRNLVLEALFWQTVGNLKKYRNMLPEGRWTVTVGLLAVILYIAYIVVKPILKAVYLAIFCPIFSTKSFEVVDQPYPTDKEKDDVLNKGFKPERVPQNLDVIVIGSGPSGLNAAYLLAKAGKKVLVLEQHDTAGGSMHTFIEHGYEFDSGHHISVNVGKDGIAGLCLNVLLDGKVEFVSTSIEITFKHLLPRAISDSSEWYREAKPFMNKPTAYYQLFVGLNKTAEELDLPWQPVRCFTTTKECGEVFNDYLSLSLEEALEVDIPVFALFFNSAKDPTFNDRHPGKSTLEIFTIANNDWFNKWQPLPIKKRGDEYDELKKAFGQKMLDQALEICPQLKVQRHVITAGLTCPGSNHSGLDMTSGSLLTCLHILSTFVIFALATRDFYSILGVPRSASKNQIKKAYRNLAKELHPDKNQGDPDAQQKFQDLGAAYEALSDDDKRKMYDRCGEECLKKEGGMGGDGFDAFSSFFGHDFGGFGFDFHGQGREREVPRGADIVMDLWVSLEELYAGNFVEVARMKRVVRPAKGTRKCNCRQEMVTRSLGPGRFQMTQQTVCDECPNVKLVNEEKLLEVEIEPGMKDLQEHRFVAEGEPHIDGEPGDLIFKIRGSPHPKFERRGDDLYTNVTISLQDALVGFEMEITHLDGHKVAVKRDKVTWPGARIRKKGEGMPNYENNNLFGTLYITFDVSFPKSDFAESDKEAIKKVLSQSSVNNVYNGLRGF</sequence>